<feature type="modified residue" description="N6-(pyridoxal phosphate)lysine" evidence="2">
    <location>
        <position position="194"/>
    </location>
</feature>
<proteinExistence type="inferred from homology"/>
<name>X5ML95_9HYPH</name>
<accession>X5ML95</accession>
<dbReference type="Proteomes" id="UP000032160">
    <property type="component" value="Chromosome I"/>
</dbReference>
<dbReference type="PIRSF" id="PIRSF000390">
    <property type="entry name" value="PLP_StrS"/>
    <property type="match status" value="1"/>
</dbReference>
<evidence type="ECO:0000256" key="1">
    <source>
        <dbReference type="PIRSR" id="PIRSR000390-1"/>
    </source>
</evidence>
<dbReference type="InterPro" id="IPR015424">
    <property type="entry name" value="PyrdxlP-dep_Trfase"/>
</dbReference>
<dbReference type="PATRIC" id="fig|1458461.3.peg.1081"/>
<dbReference type="InterPro" id="IPR000653">
    <property type="entry name" value="DegT/StrS_aminotransferase"/>
</dbReference>
<dbReference type="GO" id="GO:0008483">
    <property type="term" value="F:transaminase activity"/>
    <property type="evidence" value="ECO:0007669"/>
    <property type="project" value="TreeGrafter"/>
</dbReference>
<dbReference type="InterPro" id="IPR015421">
    <property type="entry name" value="PyrdxlP-dep_Trfase_major"/>
</dbReference>
<dbReference type="KEGG" id="pect:BN1012_Phect1081"/>
<protein>
    <submittedName>
        <fullName evidence="4">DegT/DnrJ/EryC1/StrS family protein</fullName>
    </submittedName>
</protein>
<dbReference type="OrthoDB" id="9768668at2"/>
<feature type="active site" description="Proton acceptor" evidence="1">
    <location>
        <position position="194"/>
    </location>
</feature>
<dbReference type="AlphaFoldDB" id="X5ML95"/>
<dbReference type="Gene3D" id="3.40.640.10">
    <property type="entry name" value="Type I PLP-dependent aspartate aminotransferase-like (Major domain)"/>
    <property type="match status" value="1"/>
</dbReference>
<dbReference type="RefSeq" id="WP_043949987.1">
    <property type="nucleotide sequence ID" value="NZ_HG966617.1"/>
</dbReference>
<organism evidence="4 5">
    <name type="scientific">Candidatus Phaeomarinibacter ectocarpi</name>
    <dbReference type="NCBI Taxonomy" id="1458461"/>
    <lineage>
        <taxon>Bacteria</taxon>
        <taxon>Pseudomonadati</taxon>
        <taxon>Pseudomonadota</taxon>
        <taxon>Alphaproteobacteria</taxon>
        <taxon>Hyphomicrobiales</taxon>
        <taxon>Parvibaculaceae</taxon>
        <taxon>Candidatus Phaeomarinibacter</taxon>
    </lineage>
</organism>
<dbReference type="Gene3D" id="3.90.1150.10">
    <property type="entry name" value="Aspartate Aminotransferase, domain 1"/>
    <property type="match status" value="1"/>
</dbReference>
<reference evidence="4 5" key="1">
    <citation type="journal article" date="2014" name="Front. Genet.">
        <title>Genome and metabolic network of "Candidatus Phaeomarinobacter ectocarpi" Ec32, a new candidate genus of Alphaproteobacteria frequently associated with brown algae.</title>
        <authorList>
            <person name="Dittami S.M."/>
            <person name="Barbeyron T."/>
            <person name="Boyen C."/>
            <person name="Cambefort J."/>
            <person name="Collet G."/>
            <person name="Delage L."/>
            <person name="Gobet A."/>
            <person name="Groisillier A."/>
            <person name="Leblanc C."/>
            <person name="Michel G."/>
            <person name="Scornet D."/>
            <person name="Siegel A."/>
            <person name="Tapia J.E."/>
            <person name="Tonon T."/>
        </authorList>
    </citation>
    <scope>NUCLEOTIDE SEQUENCE [LARGE SCALE GENOMIC DNA]</scope>
    <source>
        <strain evidence="4 5">Ec32</strain>
    </source>
</reference>
<sequence>MSDPIAFIDLGAQQARIRDKVDVAIAKVLDHGMYINGPEILELEAQLGTFSGSEHVIGCASGTDALGLVLMARGLRPGDAVFVPAFTFIATGEAVAWLGATPVFVDVDPKTFNMDPRHLEASIATAREQGLKPACVIAVDLFGQPADYPALKDICDAEGLFLLADAAQSYGGALADKRVGSLGDAATTSFFPAKPLGCYGDGGAIFTDDADMADHIRSLRNHGAGADRYDNVRIGMNGRLDTIQAAILLEKLAIFEEELVSRQRIAERYNATLEDVATVPFVGNAAKSAWAQYTLRVADRDAVRARCQDAGIPTQVYYPIPLHKQTAYKHYPTGPGGLPVCDALAADVLSLPMHPYLDEATQDRIIESVRTAIAG</sequence>
<dbReference type="STRING" id="1458461.BN1012_Phect1081"/>
<dbReference type="EMBL" id="HG966617">
    <property type="protein sequence ID" value="CDO59295.1"/>
    <property type="molecule type" value="Genomic_DNA"/>
</dbReference>
<dbReference type="HOGENOM" id="CLU_033332_6_1_5"/>
<keyword evidence="5" id="KW-1185">Reference proteome</keyword>
<evidence type="ECO:0000256" key="3">
    <source>
        <dbReference type="RuleBase" id="RU004508"/>
    </source>
</evidence>
<dbReference type="GO" id="GO:0030170">
    <property type="term" value="F:pyridoxal phosphate binding"/>
    <property type="evidence" value="ECO:0007669"/>
    <property type="project" value="TreeGrafter"/>
</dbReference>
<evidence type="ECO:0000313" key="4">
    <source>
        <dbReference type="EMBL" id="CDO59295.1"/>
    </source>
</evidence>
<dbReference type="PANTHER" id="PTHR30244">
    <property type="entry name" value="TRANSAMINASE"/>
    <property type="match status" value="1"/>
</dbReference>
<dbReference type="InterPro" id="IPR015422">
    <property type="entry name" value="PyrdxlP-dep_Trfase_small"/>
</dbReference>
<gene>
    <name evidence="4" type="ORF">BN1012_Phect1081</name>
</gene>
<evidence type="ECO:0000313" key="5">
    <source>
        <dbReference type="Proteomes" id="UP000032160"/>
    </source>
</evidence>
<evidence type="ECO:0000256" key="2">
    <source>
        <dbReference type="PIRSR" id="PIRSR000390-2"/>
    </source>
</evidence>
<dbReference type="GO" id="GO:0000271">
    <property type="term" value="P:polysaccharide biosynthetic process"/>
    <property type="evidence" value="ECO:0007669"/>
    <property type="project" value="TreeGrafter"/>
</dbReference>
<dbReference type="PANTHER" id="PTHR30244:SF42">
    <property type="entry name" value="UDP-2-ACETAMIDO-2-DEOXY-3-OXO-D-GLUCURONATE AMINOTRANSFERASE"/>
    <property type="match status" value="1"/>
</dbReference>
<dbReference type="CDD" id="cd00616">
    <property type="entry name" value="AHBA_syn"/>
    <property type="match status" value="1"/>
</dbReference>
<comment type="similarity">
    <text evidence="3">Belongs to the DegT/DnrJ/EryC1 family.</text>
</comment>
<keyword evidence="2 3" id="KW-0663">Pyridoxal phosphate</keyword>
<dbReference type="SUPFAM" id="SSF53383">
    <property type="entry name" value="PLP-dependent transferases"/>
    <property type="match status" value="1"/>
</dbReference>
<dbReference type="Pfam" id="PF01041">
    <property type="entry name" value="DegT_DnrJ_EryC1"/>
    <property type="match status" value="1"/>
</dbReference>